<evidence type="ECO:0000313" key="3">
    <source>
        <dbReference type="Proteomes" id="UP000694920"/>
    </source>
</evidence>
<sequence length="283" mass="33448">MNYLQMAFNNILQTFCEYFTMIRKLQDFGNYLKPNYVLQNVYRQPPLTYESYYAVLTWHLTRVKRRIIKIETNFMKQDTCNSFLTLLKDIKKHLETIKILYEIHQAVTSDWKVYPNYKCASRLLSCLYFEMENSNNKEKANISTSLYLSSLRVYLNITDTWLNEGRLEDWRDEFIISRVPINITDVDDFDQREQFTIRGLNAICLKDPIMRLLIDKVSHMGKNIGLLVSLDRLSDIWKMTADGDGCSWNHNTADCTMRPMTVGLLMMSMITIQYPQMLILRMG</sequence>
<organism evidence="3 4">
    <name type="scientific">Cephus cinctus</name>
    <name type="common">Wheat stem sawfly</name>
    <dbReference type="NCBI Taxonomy" id="211228"/>
    <lineage>
        <taxon>Eukaryota</taxon>
        <taxon>Metazoa</taxon>
        <taxon>Ecdysozoa</taxon>
        <taxon>Arthropoda</taxon>
        <taxon>Hexapoda</taxon>
        <taxon>Insecta</taxon>
        <taxon>Pterygota</taxon>
        <taxon>Neoptera</taxon>
        <taxon>Endopterygota</taxon>
        <taxon>Hymenoptera</taxon>
        <taxon>Cephoidea</taxon>
        <taxon>Cephidae</taxon>
        <taxon>Cephus</taxon>
    </lineage>
</organism>
<name>A0AAJ7C5D7_CEPCN</name>
<accession>A0AAJ7C5D7</accession>
<proteinExistence type="predicted"/>
<evidence type="ECO:0000256" key="1">
    <source>
        <dbReference type="ARBA" id="ARBA00022701"/>
    </source>
</evidence>
<evidence type="ECO:0000313" key="4">
    <source>
        <dbReference type="RefSeq" id="XP_015602207.2"/>
    </source>
</evidence>
<keyword evidence="3" id="KW-1185">Reference proteome</keyword>
<dbReference type="KEGG" id="ccin:107271105"/>
<protein>
    <submittedName>
        <fullName evidence="4">Uncharacterized protein LOC107271105 isoform X1</fullName>
    </submittedName>
</protein>
<dbReference type="GeneID" id="107271105"/>
<evidence type="ECO:0000259" key="2">
    <source>
        <dbReference type="Pfam" id="PF17681"/>
    </source>
</evidence>
<feature type="domain" description="Gamma tubulin complex component protein N-terminal" evidence="2">
    <location>
        <begin position="4"/>
        <end position="198"/>
    </location>
</feature>
<dbReference type="RefSeq" id="XP_015602207.2">
    <property type="nucleotide sequence ID" value="XM_015746721.2"/>
</dbReference>
<dbReference type="GO" id="GO:0005874">
    <property type="term" value="C:microtubule"/>
    <property type="evidence" value="ECO:0007669"/>
    <property type="project" value="UniProtKB-KW"/>
</dbReference>
<dbReference type="Proteomes" id="UP000694920">
    <property type="component" value="Unplaced"/>
</dbReference>
<dbReference type="AlphaFoldDB" id="A0AAJ7C5D7"/>
<reference evidence="4" key="1">
    <citation type="submission" date="2025-08" db="UniProtKB">
        <authorList>
            <consortium name="RefSeq"/>
        </authorList>
    </citation>
    <scope>IDENTIFICATION</scope>
</reference>
<gene>
    <name evidence="4" type="primary">LOC107271105</name>
</gene>
<keyword evidence="1" id="KW-0493">Microtubule</keyword>
<dbReference type="InterPro" id="IPR041470">
    <property type="entry name" value="GCP_N"/>
</dbReference>
<dbReference type="Pfam" id="PF17681">
    <property type="entry name" value="GCP_N_terminal"/>
    <property type="match status" value="1"/>
</dbReference>